<dbReference type="Proteomes" id="UP000516764">
    <property type="component" value="Chromosome"/>
</dbReference>
<accession>A0A7L8AJ72</accession>
<proteinExistence type="predicted"/>
<gene>
    <name evidence="2" type="ORF">H9I45_06295</name>
</gene>
<dbReference type="EMBL" id="CP061813">
    <property type="protein sequence ID" value="QOD62052.1"/>
    <property type="molecule type" value="Genomic_DNA"/>
</dbReference>
<evidence type="ECO:0000313" key="3">
    <source>
        <dbReference type="Proteomes" id="UP000516764"/>
    </source>
</evidence>
<dbReference type="RefSeq" id="WP_088353229.1">
    <property type="nucleotide sequence ID" value="NZ_CP061813.1"/>
</dbReference>
<dbReference type="KEGG" id="phal:H9I45_06295"/>
<evidence type="ECO:0000256" key="1">
    <source>
        <dbReference type="SAM" id="Phobius"/>
    </source>
</evidence>
<keyword evidence="1" id="KW-0472">Membrane</keyword>
<evidence type="ECO:0000313" key="2">
    <source>
        <dbReference type="EMBL" id="QOD62052.1"/>
    </source>
</evidence>
<keyword evidence="3" id="KW-1185">Reference proteome</keyword>
<protein>
    <submittedName>
        <fullName evidence="2">MFS transporter</fullName>
    </submittedName>
</protein>
<keyword evidence="1" id="KW-0812">Transmembrane</keyword>
<feature type="transmembrane region" description="Helical" evidence="1">
    <location>
        <begin position="45"/>
        <end position="62"/>
    </location>
</feature>
<dbReference type="OrthoDB" id="1121914at2"/>
<organism evidence="2 3">
    <name type="scientific">Polaribacter haliotis</name>
    <dbReference type="NCBI Taxonomy" id="1888915"/>
    <lineage>
        <taxon>Bacteria</taxon>
        <taxon>Pseudomonadati</taxon>
        <taxon>Bacteroidota</taxon>
        <taxon>Flavobacteriia</taxon>
        <taxon>Flavobacteriales</taxon>
        <taxon>Flavobacteriaceae</taxon>
    </lineage>
</organism>
<feature type="transmembrane region" description="Helical" evidence="1">
    <location>
        <begin position="7"/>
        <end position="25"/>
    </location>
</feature>
<name>A0A7L8AJ72_9FLAO</name>
<reference evidence="2 3" key="1">
    <citation type="journal article" date="2016" name="Int. J. Syst. Evol. Microbiol.">
        <title>Polaribacter haliotis sp. nov., isolated from the gut of abalone Haliotis discus hannai.</title>
        <authorList>
            <person name="Kim Y.O."/>
            <person name="Park I.S."/>
            <person name="Park S."/>
            <person name="Nam B.H."/>
            <person name="Park J.M."/>
            <person name="Kim D.G."/>
            <person name="Yoon J.H."/>
        </authorList>
    </citation>
    <scope>NUCLEOTIDE SEQUENCE [LARGE SCALE GENOMIC DNA]</scope>
    <source>
        <strain evidence="2 3">KCTC 52418</strain>
    </source>
</reference>
<keyword evidence="1" id="KW-1133">Transmembrane helix</keyword>
<dbReference type="AlphaFoldDB" id="A0A7L8AJ72"/>
<feature type="transmembrane region" description="Helical" evidence="1">
    <location>
        <begin position="95"/>
        <end position="120"/>
    </location>
</feature>
<sequence length="137" mass="15670">MKEKLKVIKIIHLALCLGVLLGYFIIGDLKSFDFLKIPSINSSSVIYLLIPLIAYVLSNYLYKKKLQNISSKKNLEDNMVEYQSASIIRWAILEYAAFAILILNKIFLIFGILIILYLSLLHPTEDKIKNDIDNFGS</sequence>